<dbReference type="OrthoDB" id="260519at2759"/>
<keyword evidence="2" id="KW-0813">Transport</keyword>
<keyword evidence="10" id="KW-0472">Membrane</keyword>
<reference evidence="14 15" key="1">
    <citation type="submission" date="2015-06" db="EMBL/GenBank/DDBJ databases">
        <title>Survival trade-offs in plant roots during colonization by closely related pathogenic and mutualistic fungi.</title>
        <authorList>
            <person name="Hacquard S."/>
            <person name="Kracher B."/>
            <person name="Hiruma K."/>
            <person name="Weinman A."/>
            <person name="Muench P."/>
            <person name="Garrido Oter R."/>
            <person name="Ver Loren van Themaat E."/>
            <person name="Dallerey J.-F."/>
            <person name="Damm U."/>
            <person name="Henrissat B."/>
            <person name="Lespinet O."/>
            <person name="Thon M."/>
            <person name="Kemen E."/>
            <person name="McHardy A.C."/>
            <person name="Schulze-Lefert P."/>
            <person name="O'Connell R.J."/>
        </authorList>
    </citation>
    <scope>NUCLEOTIDE SEQUENCE [LARGE SCALE GENOMIC DNA]</scope>
    <source>
        <strain evidence="14 15">MAFF 238704</strain>
    </source>
</reference>
<dbReference type="PANTHER" id="PTHR19359:SF150">
    <property type="entry name" value="CYTOCHROME B5"/>
    <property type="match status" value="1"/>
</dbReference>
<dbReference type="FunFam" id="3.10.120.10:FF:000002">
    <property type="entry name" value="Cytochrome b5 type B"/>
    <property type="match status" value="1"/>
</dbReference>
<evidence type="ECO:0000256" key="5">
    <source>
        <dbReference type="ARBA" id="ARBA00022723"/>
    </source>
</evidence>
<keyword evidence="7" id="KW-0492">Microsome</keyword>
<dbReference type="SUPFAM" id="SSF55856">
    <property type="entry name" value="Cytochrome b5-like heme/steroid binding domain"/>
    <property type="match status" value="1"/>
</dbReference>
<evidence type="ECO:0000256" key="11">
    <source>
        <dbReference type="ARBA" id="ARBA00037877"/>
    </source>
</evidence>
<evidence type="ECO:0000256" key="2">
    <source>
        <dbReference type="ARBA" id="ARBA00022448"/>
    </source>
</evidence>
<evidence type="ECO:0000256" key="10">
    <source>
        <dbReference type="ARBA" id="ARBA00023136"/>
    </source>
</evidence>
<dbReference type="InterPro" id="IPR001199">
    <property type="entry name" value="Cyt_B5-like_heme/steroid-bd"/>
</dbReference>
<protein>
    <submittedName>
        <fullName evidence="14">Cytochrome b5</fullName>
    </submittedName>
</protein>
<evidence type="ECO:0000256" key="4">
    <source>
        <dbReference type="ARBA" id="ARBA00022692"/>
    </source>
</evidence>
<accession>A0A167BM66</accession>
<evidence type="ECO:0000313" key="15">
    <source>
        <dbReference type="Proteomes" id="UP000076584"/>
    </source>
</evidence>
<keyword evidence="6" id="KW-0256">Endoplasmic reticulum</keyword>
<keyword evidence="4" id="KW-0812">Transmembrane</keyword>
<dbReference type="SMART" id="SM01117">
    <property type="entry name" value="Cyt-b5"/>
    <property type="match status" value="1"/>
</dbReference>
<dbReference type="GO" id="GO:0020037">
    <property type="term" value="F:heme binding"/>
    <property type="evidence" value="ECO:0007669"/>
    <property type="project" value="UniProtKB-UniRule"/>
</dbReference>
<evidence type="ECO:0000256" key="13">
    <source>
        <dbReference type="RuleBase" id="RU362121"/>
    </source>
</evidence>
<proteinExistence type="inferred from homology"/>
<dbReference type="PANTHER" id="PTHR19359">
    <property type="entry name" value="CYTOCHROME B5"/>
    <property type="match status" value="1"/>
</dbReference>
<evidence type="ECO:0000256" key="9">
    <source>
        <dbReference type="ARBA" id="ARBA00023004"/>
    </source>
</evidence>
<keyword evidence="9 13" id="KW-0408">Iron</keyword>
<evidence type="ECO:0000313" key="14">
    <source>
        <dbReference type="EMBL" id="KZL81487.1"/>
    </source>
</evidence>
<sequence>MFPDMTPSEVVSHNRKDDLYVVINDQVYDCTDFLHRHPGGEAVLLDVGGGDATDAFVNVGHSQEARDVMRQLFIGHLRRQARIVPG</sequence>
<dbReference type="InterPro" id="IPR050668">
    <property type="entry name" value="Cytochrome_b5"/>
</dbReference>
<evidence type="ECO:0000256" key="6">
    <source>
        <dbReference type="ARBA" id="ARBA00022824"/>
    </source>
</evidence>
<evidence type="ECO:0000256" key="3">
    <source>
        <dbReference type="ARBA" id="ARBA00022617"/>
    </source>
</evidence>
<name>A0A167BM66_COLIC</name>
<dbReference type="AlphaFoldDB" id="A0A167BM66"/>
<keyword evidence="3 13" id="KW-0349">Heme</keyword>
<evidence type="ECO:0000256" key="12">
    <source>
        <dbReference type="ARBA" id="ARBA00038168"/>
    </source>
</evidence>
<comment type="subcellular location">
    <subcellularLocation>
        <location evidence="1">Endoplasmic reticulum membrane</location>
        <topology evidence="1">Single-pass membrane protein</topology>
        <orientation evidence="1">Cytoplasmic side</orientation>
    </subcellularLocation>
    <subcellularLocation>
        <location evidence="11">Microsome membrane</location>
        <topology evidence="11">Single-pass membrane protein</topology>
        <orientation evidence="11">Cytoplasmic side</orientation>
    </subcellularLocation>
</comment>
<dbReference type="PROSITE" id="PS00191">
    <property type="entry name" value="CYTOCHROME_B5_1"/>
    <property type="match status" value="1"/>
</dbReference>
<dbReference type="InterPro" id="IPR036400">
    <property type="entry name" value="Cyt_B5-like_heme/steroid_sf"/>
</dbReference>
<keyword evidence="5 13" id="KW-0479">Metal-binding</keyword>
<dbReference type="GO" id="GO:0005789">
    <property type="term" value="C:endoplasmic reticulum membrane"/>
    <property type="evidence" value="ECO:0007669"/>
    <property type="project" value="UniProtKB-SubCell"/>
</dbReference>
<dbReference type="Gene3D" id="3.10.120.10">
    <property type="entry name" value="Cytochrome b5-like heme/steroid binding domain"/>
    <property type="match status" value="1"/>
</dbReference>
<evidence type="ECO:0000256" key="7">
    <source>
        <dbReference type="ARBA" id="ARBA00022848"/>
    </source>
</evidence>
<dbReference type="PROSITE" id="PS50255">
    <property type="entry name" value="CYTOCHROME_B5_2"/>
    <property type="match status" value="1"/>
</dbReference>
<dbReference type="STRING" id="1573173.A0A167BM66"/>
<comment type="caution">
    <text evidence="14">The sequence shown here is derived from an EMBL/GenBank/DDBJ whole genome shotgun (WGS) entry which is preliminary data.</text>
</comment>
<comment type="similarity">
    <text evidence="12 13">Belongs to the cytochrome b5 family.</text>
</comment>
<keyword evidence="15" id="KW-1185">Reference proteome</keyword>
<gene>
    <name evidence="14" type="ORF">CI238_11896</name>
</gene>
<dbReference type="InterPro" id="IPR018506">
    <property type="entry name" value="Cyt_B5_heme-BS"/>
</dbReference>
<dbReference type="GO" id="GO:0046872">
    <property type="term" value="F:metal ion binding"/>
    <property type="evidence" value="ECO:0007669"/>
    <property type="project" value="UniProtKB-UniRule"/>
</dbReference>
<dbReference type="Pfam" id="PF00173">
    <property type="entry name" value="Cyt-b5"/>
    <property type="match status" value="1"/>
</dbReference>
<organism evidence="14 15">
    <name type="scientific">Colletotrichum incanum</name>
    <name type="common">Soybean anthracnose fungus</name>
    <dbReference type="NCBI Taxonomy" id="1573173"/>
    <lineage>
        <taxon>Eukaryota</taxon>
        <taxon>Fungi</taxon>
        <taxon>Dikarya</taxon>
        <taxon>Ascomycota</taxon>
        <taxon>Pezizomycotina</taxon>
        <taxon>Sordariomycetes</taxon>
        <taxon>Hypocreomycetidae</taxon>
        <taxon>Glomerellales</taxon>
        <taxon>Glomerellaceae</taxon>
        <taxon>Colletotrichum</taxon>
        <taxon>Colletotrichum spaethianum species complex</taxon>
    </lineage>
</organism>
<evidence type="ECO:0000256" key="1">
    <source>
        <dbReference type="ARBA" id="ARBA00004131"/>
    </source>
</evidence>
<dbReference type="Proteomes" id="UP000076584">
    <property type="component" value="Unassembled WGS sequence"/>
</dbReference>
<dbReference type="EMBL" id="LFIW01001629">
    <property type="protein sequence ID" value="KZL81487.1"/>
    <property type="molecule type" value="Genomic_DNA"/>
</dbReference>
<evidence type="ECO:0000256" key="8">
    <source>
        <dbReference type="ARBA" id="ARBA00022982"/>
    </source>
</evidence>
<keyword evidence="8" id="KW-0249">Electron transport</keyword>
<dbReference type="PRINTS" id="PR00363">
    <property type="entry name" value="CYTOCHROMEB5"/>
</dbReference>